<dbReference type="Proteomes" id="UP000516412">
    <property type="component" value="Chromosome"/>
</dbReference>
<comment type="subcellular location">
    <subcellularLocation>
        <location evidence="1">Endomembrane system</location>
        <topology evidence="1">Multi-pass membrane protein</topology>
    </subcellularLocation>
</comment>
<dbReference type="KEGG" id="nmus:H7A79_2016"/>
<dbReference type="PANTHER" id="PTHR23514">
    <property type="entry name" value="BYPASS OF STOP CODON PROTEIN 6"/>
    <property type="match status" value="1"/>
</dbReference>
<comment type="similarity">
    <text evidence="2">Belongs to the major facilitator superfamily.</text>
</comment>
<evidence type="ECO:0000259" key="8">
    <source>
        <dbReference type="PROSITE" id="PS50850"/>
    </source>
</evidence>
<feature type="domain" description="Major facilitator superfamily (MFS) profile" evidence="8">
    <location>
        <begin position="6"/>
        <end position="402"/>
    </location>
</feature>
<evidence type="ECO:0000313" key="9">
    <source>
        <dbReference type="EMBL" id="QNT58364.1"/>
    </source>
</evidence>
<feature type="transmembrane region" description="Helical" evidence="7">
    <location>
        <begin position="162"/>
        <end position="182"/>
    </location>
</feature>
<accession>A0A7H1M9P9</accession>
<keyword evidence="4 7" id="KW-0812">Transmembrane</keyword>
<feature type="transmembrane region" description="Helical" evidence="7">
    <location>
        <begin position="349"/>
        <end position="367"/>
    </location>
</feature>
<keyword evidence="3" id="KW-0813">Transport</keyword>
<dbReference type="GO" id="GO:0012505">
    <property type="term" value="C:endomembrane system"/>
    <property type="evidence" value="ECO:0007669"/>
    <property type="project" value="UniProtKB-SubCell"/>
</dbReference>
<dbReference type="PROSITE" id="PS50850">
    <property type="entry name" value="MFS"/>
    <property type="match status" value="1"/>
</dbReference>
<proteinExistence type="inferred from homology"/>
<dbReference type="PANTHER" id="PTHR23514:SF3">
    <property type="entry name" value="BYPASS OF STOP CODON PROTEIN 6"/>
    <property type="match status" value="1"/>
</dbReference>
<keyword evidence="10" id="KW-1185">Reference proteome</keyword>
<feature type="transmembrane region" description="Helical" evidence="7">
    <location>
        <begin position="130"/>
        <end position="150"/>
    </location>
</feature>
<dbReference type="RefSeq" id="WP_187000256.1">
    <property type="nucleotide sequence ID" value="NZ_CP060414.2"/>
</dbReference>
<keyword evidence="6 7" id="KW-0472">Membrane</keyword>
<evidence type="ECO:0000256" key="6">
    <source>
        <dbReference type="ARBA" id="ARBA00023136"/>
    </source>
</evidence>
<dbReference type="GO" id="GO:0016020">
    <property type="term" value="C:membrane"/>
    <property type="evidence" value="ECO:0007669"/>
    <property type="project" value="TreeGrafter"/>
</dbReference>
<feature type="transmembrane region" description="Helical" evidence="7">
    <location>
        <begin position="314"/>
        <end position="337"/>
    </location>
</feature>
<sequence>MKNLGIKLALFINYFVFAILLNSVGIVIKQSLANYGVTETEASILEAFKDLPIAIVSFFVASFLPKFGYKNSMLLALALVFGACLYMFFGNSFDASKVLFLCIGVSFAFIKVSVYSMIGLFTETKEQHNSFMSSIEGFFMIGIASAYFLFPAFFDAANPDAWLRVYLLLAGLIAVAFLLLLFTKVDVDIPKSEGSLADDFMGMLKLVALPLTIFFILSAFCFVMVEQGIMTWLPTFNERVLSLNDTLSVQMASILALSLAAGRFLAGQAVKKVPWLALLTACLLAAAAIVAFVLPQALNTPAQTIHSFSEIPAIGFIFPLIGLFIAPVYPLISSATLSALPQRMHSSMTGLIVIFSALGGTLGSRIIGMLFEHVGGAQAFYFMLVPIAILIVALFLLNKFIKDYENAHQQS</sequence>
<protein>
    <submittedName>
        <fullName evidence="9">Major Facilitator Superfamily protein</fullName>
    </submittedName>
</protein>
<evidence type="ECO:0000256" key="7">
    <source>
        <dbReference type="SAM" id="Phobius"/>
    </source>
</evidence>
<dbReference type="InterPro" id="IPR020846">
    <property type="entry name" value="MFS_dom"/>
</dbReference>
<gene>
    <name evidence="9" type="ORF">H7A79_2016</name>
</gene>
<dbReference type="InterPro" id="IPR036259">
    <property type="entry name" value="MFS_trans_sf"/>
</dbReference>
<evidence type="ECO:0000256" key="1">
    <source>
        <dbReference type="ARBA" id="ARBA00004127"/>
    </source>
</evidence>
<feature type="transmembrane region" description="Helical" evidence="7">
    <location>
        <begin position="379"/>
        <end position="397"/>
    </location>
</feature>
<evidence type="ECO:0000256" key="2">
    <source>
        <dbReference type="ARBA" id="ARBA00008335"/>
    </source>
</evidence>
<organism evidence="9 10">
    <name type="scientific">Neisseria musculi</name>
    <dbReference type="NCBI Taxonomy" id="1815583"/>
    <lineage>
        <taxon>Bacteria</taxon>
        <taxon>Pseudomonadati</taxon>
        <taxon>Pseudomonadota</taxon>
        <taxon>Betaproteobacteria</taxon>
        <taxon>Neisseriales</taxon>
        <taxon>Neisseriaceae</taxon>
        <taxon>Neisseria</taxon>
    </lineage>
</organism>
<reference evidence="9" key="1">
    <citation type="submission" date="2024-06" db="EMBL/GenBank/DDBJ databases">
        <title>Complete Genome Sequence of mouse commensal type strain Neisseria musculi.</title>
        <authorList>
            <person name="Thapa E."/>
            <person name="Aluvathingal J."/>
            <person name="Nadendla S."/>
            <person name="Mehta A."/>
            <person name="Tettelin H."/>
            <person name="Weyand N.J."/>
        </authorList>
    </citation>
    <scope>NUCLEOTIDE SEQUENCE</scope>
    <source>
        <strain evidence="9">NW831</strain>
    </source>
</reference>
<evidence type="ECO:0000256" key="4">
    <source>
        <dbReference type="ARBA" id="ARBA00022692"/>
    </source>
</evidence>
<feature type="transmembrane region" description="Helical" evidence="7">
    <location>
        <begin position="203"/>
        <end position="225"/>
    </location>
</feature>
<dbReference type="GO" id="GO:0022857">
    <property type="term" value="F:transmembrane transporter activity"/>
    <property type="evidence" value="ECO:0007669"/>
    <property type="project" value="InterPro"/>
</dbReference>
<feature type="transmembrane region" description="Helical" evidence="7">
    <location>
        <begin position="12"/>
        <end position="31"/>
    </location>
</feature>
<dbReference type="SUPFAM" id="SSF103473">
    <property type="entry name" value="MFS general substrate transporter"/>
    <property type="match status" value="1"/>
</dbReference>
<dbReference type="InterPro" id="IPR011701">
    <property type="entry name" value="MFS"/>
</dbReference>
<evidence type="ECO:0000256" key="5">
    <source>
        <dbReference type="ARBA" id="ARBA00022989"/>
    </source>
</evidence>
<name>A0A7H1M9P9_9NEIS</name>
<evidence type="ECO:0000313" key="10">
    <source>
        <dbReference type="Proteomes" id="UP000516412"/>
    </source>
</evidence>
<dbReference type="AlphaFoldDB" id="A0A7H1M9P9"/>
<dbReference type="Gene3D" id="1.20.1250.20">
    <property type="entry name" value="MFS general substrate transporter like domains"/>
    <property type="match status" value="2"/>
</dbReference>
<feature type="transmembrane region" description="Helical" evidence="7">
    <location>
        <begin position="273"/>
        <end position="294"/>
    </location>
</feature>
<dbReference type="InterPro" id="IPR051788">
    <property type="entry name" value="MFS_Transporter"/>
</dbReference>
<feature type="transmembrane region" description="Helical" evidence="7">
    <location>
        <begin position="74"/>
        <end position="92"/>
    </location>
</feature>
<keyword evidence="5 7" id="KW-1133">Transmembrane helix</keyword>
<dbReference type="Pfam" id="PF07690">
    <property type="entry name" value="MFS_1"/>
    <property type="match status" value="1"/>
</dbReference>
<evidence type="ECO:0000256" key="3">
    <source>
        <dbReference type="ARBA" id="ARBA00022448"/>
    </source>
</evidence>
<dbReference type="EMBL" id="CP060414">
    <property type="protein sequence ID" value="QNT58364.1"/>
    <property type="molecule type" value="Genomic_DNA"/>
</dbReference>
<feature type="transmembrane region" description="Helical" evidence="7">
    <location>
        <begin position="98"/>
        <end position="118"/>
    </location>
</feature>